<evidence type="ECO:0000256" key="4">
    <source>
        <dbReference type="ARBA" id="ARBA00022962"/>
    </source>
</evidence>
<dbReference type="GO" id="GO:0042823">
    <property type="term" value="P:pyridoxal phosphate biosynthetic process"/>
    <property type="evidence" value="ECO:0007669"/>
    <property type="project" value="UniProtKB-UniRule"/>
</dbReference>
<evidence type="ECO:0000313" key="10">
    <source>
        <dbReference type="EMBL" id="KQB34286.1"/>
    </source>
</evidence>
<dbReference type="PIRSF" id="PIRSF005639">
    <property type="entry name" value="Glut_amidoT_SNO"/>
    <property type="match status" value="1"/>
</dbReference>
<dbReference type="PROSITE" id="PS01236">
    <property type="entry name" value="PDXT_SNO_1"/>
    <property type="match status" value="1"/>
</dbReference>
<dbReference type="PROSITE" id="PS51274">
    <property type="entry name" value="GATASE_COBBQ"/>
    <property type="match status" value="1"/>
</dbReference>
<dbReference type="RefSeq" id="WP_055041082.1">
    <property type="nucleotide sequence ID" value="NZ_LKBH01000263.1"/>
</dbReference>
<comment type="catalytic activity">
    <reaction evidence="7">
        <text>aldehydo-D-ribose 5-phosphate + D-glyceraldehyde 3-phosphate + L-glutamine = pyridoxal 5'-phosphate + L-glutamate + phosphate + 3 H2O + H(+)</text>
        <dbReference type="Rhea" id="RHEA:31507"/>
        <dbReference type="ChEBI" id="CHEBI:15377"/>
        <dbReference type="ChEBI" id="CHEBI:15378"/>
        <dbReference type="ChEBI" id="CHEBI:29985"/>
        <dbReference type="ChEBI" id="CHEBI:43474"/>
        <dbReference type="ChEBI" id="CHEBI:58273"/>
        <dbReference type="ChEBI" id="CHEBI:58359"/>
        <dbReference type="ChEBI" id="CHEBI:59776"/>
        <dbReference type="ChEBI" id="CHEBI:597326"/>
        <dbReference type="EC" id="4.3.3.6"/>
    </reaction>
</comment>
<dbReference type="SUPFAM" id="SSF52317">
    <property type="entry name" value="Class I glutamine amidotransferase-like"/>
    <property type="match status" value="1"/>
</dbReference>
<organism evidence="10 11">
    <name type="scientific">Acidiplasma cupricumulans</name>
    <dbReference type="NCBI Taxonomy" id="312540"/>
    <lineage>
        <taxon>Archaea</taxon>
        <taxon>Methanobacteriati</taxon>
        <taxon>Thermoplasmatota</taxon>
        <taxon>Thermoplasmata</taxon>
        <taxon>Thermoplasmatales</taxon>
        <taxon>Ferroplasmaceae</taxon>
        <taxon>Acidiplasma</taxon>
    </lineage>
</organism>
<feature type="active site" description="Charge relay system" evidence="7 8">
    <location>
        <position position="176"/>
    </location>
</feature>
<accession>A0A0Q0RGM2</accession>
<proteinExistence type="inferred from homology"/>
<dbReference type="GO" id="GO:0016740">
    <property type="term" value="F:transferase activity"/>
    <property type="evidence" value="ECO:0007669"/>
    <property type="project" value="UniProtKB-KW"/>
</dbReference>
<evidence type="ECO:0000256" key="8">
    <source>
        <dbReference type="PIRSR" id="PIRSR005639-1"/>
    </source>
</evidence>
<dbReference type="GO" id="GO:1903600">
    <property type="term" value="C:glutaminase complex"/>
    <property type="evidence" value="ECO:0007669"/>
    <property type="project" value="TreeGrafter"/>
</dbReference>
<evidence type="ECO:0000256" key="2">
    <source>
        <dbReference type="ARBA" id="ARBA00022801"/>
    </source>
</evidence>
<comment type="similarity">
    <text evidence="1 7">Belongs to the glutaminase PdxT/SNO family.</text>
</comment>
<keyword evidence="10" id="KW-0808">Transferase</keyword>
<dbReference type="Gene3D" id="3.40.50.880">
    <property type="match status" value="1"/>
</dbReference>
<evidence type="ECO:0000256" key="1">
    <source>
        <dbReference type="ARBA" id="ARBA00008345"/>
    </source>
</evidence>
<protein>
    <recommendedName>
        <fullName evidence="7">Pyridoxal 5'-phosphate synthase subunit PdxT</fullName>
        <ecNumber evidence="7">4.3.3.6</ecNumber>
    </recommendedName>
    <alternativeName>
        <fullName evidence="7">Pdx2</fullName>
    </alternativeName>
    <alternativeName>
        <fullName evidence="7">Pyridoxal 5'-phosphate synthase glutaminase subunit</fullName>
        <ecNumber evidence="7">3.5.1.2</ecNumber>
    </alternativeName>
</protein>
<dbReference type="EC" id="4.3.3.6" evidence="7"/>
<keyword evidence="3 7" id="KW-0663">Pyridoxal phosphate</keyword>
<dbReference type="CDD" id="cd01749">
    <property type="entry name" value="GATase1_PB"/>
    <property type="match status" value="1"/>
</dbReference>
<keyword evidence="5 7" id="KW-0456">Lyase</keyword>
<dbReference type="GO" id="GO:0036381">
    <property type="term" value="F:pyridoxal 5'-phosphate synthase (glutamine hydrolysing) activity"/>
    <property type="evidence" value="ECO:0007669"/>
    <property type="project" value="UniProtKB-UniRule"/>
</dbReference>
<dbReference type="InParanoid" id="A0A0Q0RGM2"/>
<dbReference type="GO" id="GO:0005829">
    <property type="term" value="C:cytosol"/>
    <property type="evidence" value="ECO:0007669"/>
    <property type="project" value="TreeGrafter"/>
</dbReference>
<evidence type="ECO:0000256" key="7">
    <source>
        <dbReference type="HAMAP-Rule" id="MF_01615"/>
    </source>
</evidence>
<dbReference type="FunCoup" id="A0A0Q0RGM2">
    <property type="interactions" value="84"/>
</dbReference>
<dbReference type="Pfam" id="PF01174">
    <property type="entry name" value="SNO"/>
    <property type="match status" value="1"/>
</dbReference>
<evidence type="ECO:0000256" key="3">
    <source>
        <dbReference type="ARBA" id="ARBA00022898"/>
    </source>
</evidence>
<dbReference type="InterPro" id="IPR002161">
    <property type="entry name" value="PdxT/SNO"/>
</dbReference>
<feature type="binding site" evidence="7 9">
    <location>
        <begin position="50"/>
        <end position="52"/>
    </location>
    <ligand>
        <name>L-glutamine</name>
        <dbReference type="ChEBI" id="CHEBI:58359"/>
    </ligand>
</feature>
<dbReference type="InterPro" id="IPR029062">
    <property type="entry name" value="Class_I_gatase-like"/>
</dbReference>
<keyword evidence="2 7" id="KW-0378">Hydrolase</keyword>
<comment type="pathway">
    <text evidence="7">Cofactor biosynthesis; pyridoxal 5'-phosphate biosynthesis.</text>
</comment>
<keyword evidence="4 7" id="KW-0315">Glutamine amidotransferase</keyword>
<feature type="binding site" evidence="7 9">
    <location>
        <begin position="137"/>
        <end position="138"/>
    </location>
    <ligand>
        <name>L-glutamine</name>
        <dbReference type="ChEBI" id="CHEBI:58359"/>
    </ligand>
</feature>
<reference evidence="10 11" key="1">
    <citation type="submission" date="2015-09" db="EMBL/GenBank/DDBJ databases">
        <title>Heavy metals and arsenic resistance mechanisms in polyextremophilic archaea of the family Ferroplasmaceae.</title>
        <authorList>
            <person name="Bulaev A.G."/>
            <person name="Kanygina A.V."/>
        </authorList>
    </citation>
    <scope>NUCLEOTIDE SEQUENCE [LARGE SCALE GENOMIC DNA]</scope>
    <source>
        <strain evidence="10 11">BH2</strain>
    </source>
</reference>
<name>A0A0Q0RGM2_9ARCH</name>
<sequence>MNIGILNIQGDVQEHFDMIKSLKRKYNVSPVKVNSVNDLENIDGLIIPGGESTVIYKFLIKNNLYDKIKSMALNNDLAVMGTCAGAIILSKDTGDDRVTGMGLLDITIKRNAYGRQVDSFIKEVQINGMGAFNAVFIRAPEIEVPGNVNILAELNNRAVFVTDKNLDIMALTFHPELTGDPRIHEYFISKIKK</sequence>
<comment type="catalytic activity">
    <reaction evidence="6 7">
        <text>L-glutamine + H2O = L-glutamate + NH4(+)</text>
        <dbReference type="Rhea" id="RHEA:15889"/>
        <dbReference type="ChEBI" id="CHEBI:15377"/>
        <dbReference type="ChEBI" id="CHEBI:28938"/>
        <dbReference type="ChEBI" id="CHEBI:29985"/>
        <dbReference type="ChEBI" id="CHEBI:58359"/>
        <dbReference type="EC" id="3.5.1.2"/>
    </reaction>
</comment>
<dbReference type="HAMAP" id="MF_01615">
    <property type="entry name" value="PdxT"/>
    <property type="match status" value="1"/>
</dbReference>
<feature type="binding site" evidence="7 9">
    <location>
        <position position="110"/>
    </location>
    <ligand>
        <name>L-glutamine</name>
        <dbReference type="ChEBI" id="CHEBI:58359"/>
    </ligand>
</feature>
<dbReference type="Proteomes" id="UP000050301">
    <property type="component" value="Unassembled WGS sequence"/>
</dbReference>
<comment type="function">
    <text evidence="7">Catalyzes the hydrolysis of glutamine to glutamate and ammonia as part of the biosynthesis of pyridoxal 5'-phosphate. The resulting ammonia molecule is channeled to the active site of PdxS.</text>
</comment>
<dbReference type="PROSITE" id="PS51130">
    <property type="entry name" value="PDXT_SNO_2"/>
    <property type="match status" value="1"/>
</dbReference>
<dbReference type="EC" id="3.5.1.2" evidence="7"/>
<evidence type="ECO:0000313" key="11">
    <source>
        <dbReference type="Proteomes" id="UP000050301"/>
    </source>
</evidence>
<dbReference type="EMBL" id="LKBH01000263">
    <property type="protein sequence ID" value="KQB34286.1"/>
    <property type="molecule type" value="Genomic_DNA"/>
</dbReference>
<dbReference type="AlphaFoldDB" id="A0A0Q0RGM2"/>
<comment type="caution">
    <text evidence="10">The sequence shown here is derived from an EMBL/GenBank/DDBJ whole genome shotgun (WGS) entry which is preliminary data.</text>
</comment>
<dbReference type="NCBIfam" id="TIGR03800">
    <property type="entry name" value="PLP_synth_Pdx2"/>
    <property type="match status" value="1"/>
</dbReference>
<gene>
    <name evidence="7" type="primary">pdxT</name>
    <name evidence="10" type="ORF">AOG55_01080</name>
</gene>
<comment type="subunit">
    <text evidence="7">In the presence of PdxS, forms a dodecamer of heterodimers. Only shows activity in the heterodimer.</text>
</comment>
<feature type="active site" description="Nucleophile" evidence="7 8">
    <location>
        <position position="83"/>
    </location>
</feature>
<evidence type="ECO:0000256" key="5">
    <source>
        <dbReference type="ARBA" id="ARBA00023239"/>
    </source>
</evidence>
<dbReference type="UniPathway" id="UPA00245"/>
<dbReference type="PANTHER" id="PTHR31559">
    <property type="entry name" value="PYRIDOXAL 5'-PHOSPHATE SYNTHASE SUBUNIT SNO"/>
    <property type="match status" value="1"/>
</dbReference>
<keyword evidence="11" id="KW-1185">Reference proteome</keyword>
<dbReference type="GO" id="GO:0008614">
    <property type="term" value="P:pyridoxine metabolic process"/>
    <property type="evidence" value="ECO:0007669"/>
    <property type="project" value="TreeGrafter"/>
</dbReference>
<dbReference type="PANTHER" id="PTHR31559:SF0">
    <property type="entry name" value="PYRIDOXAL 5'-PHOSPHATE SYNTHASE SUBUNIT SNO1-RELATED"/>
    <property type="match status" value="1"/>
</dbReference>
<evidence type="ECO:0000256" key="6">
    <source>
        <dbReference type="ARBA" id="ARBA00049534"/>
    </source>
</evidence>
<dbReference type="GO" id="GO:0006543">
    <property type="term" value="P:L-glutamine catabolic process"/>
    <property type="evidence" value="ECO:0007669"/>
    <property type="project" value="UniProtKB-UniRule"/>
</dbReference>
<dbReference type="FunFam" id="3.40.50.880:FF:000010">
    <property type="entry name" value="uncharacterized protein LOC100176842 isoform X2"/>
    <property type="match status" value="1"/>
</dbReference>
<evidence type="ECO:0000256" key="9">
    <source>
        <dbReference type="PIRSR" id="PIRSR005639-2"/>
    </source>
</evidence>
<dbReference type="InterPro" id="IPR021196">
    <property type="entry name" value="PdxT/SNO_CS"/>
</dbReference>
<feature type="active site" description="Charge relay system" evidence="7 8">
    <location>
        <position position="174"/>
    </location>
</feature>
<dbReference type="GO" id="GO:0004359">
    <property type="term" value="F:glutaminase activity"/>
    <property type="evidence" value="ECO:0007669"/>
    <property type="project" value="UniProtKB-UniRule"/>
</dbReference>
<dbReference type="PROSITE" id="PS51273">
    <property type="entry name" value="GATASE_TYPE_1"/>
    <property type="match status" value="1"/>
</dbReference>